<proteinExistence type="predicted"/>
<sequence length="280" mass="29537">MDNDARSLHLFLPPDFSLPTRSRILGLVEHEQPGDVVVIASDVTARSRVRRVTSVLTSADQAPPGFPDPHDVGDGGPAATFRRVLDGCVRHLREGGAHLDRIRVREACPWPGPCATTVVLPQLHPLLQVRADGTVRASVTTVPDGSAGLGGDARADAERTILVDTQRSVLAQVCASVRTEREVGSRGEDRSTTAGIAVGPTSPTALFTRLAPLLGGGLPLLLLRGPAGGYEAFVAPTCLRGSGGTWTRESFLTVLADDSAEDRWRARGAAVPAAWLEGAR</sequence>
<comment type="caution">
    <text evidence="1">The sequence shown here is derived from an EMBL/GenBank/DDBJ whole genome shotgun (WGS) entry which is preliminary data.</text>
</comment>
<organism evidence="1 2">
    <name type="scientific">Kineococcus gynurae</name>
    <dbReference type="NCBI Taxonomy" id="452979"/>
    <lineage>
        <taxon>Bacteria</taxon>
        <taxon>Bacillati</taxon>
        <taxon>Actinomycetota</taxon>
        <taxon>Actinomycetes</taxon>
        <taxon>Kineosporiales</taxon>
        <taxon>Kineosporiaceae</taxon>
        <taxon>Kineococcus</taxon>
    </lineage>
</organism>
<dbReference type="Proteomes" id="UP001589748">
    <property type="component" value="Unassembled WGS sequence"/>
</dbReference>
<protein>
    <submittedName>
        <fullName evidence="1">Uncharacterized protein</fullName>
    </submittedName>
</protein>
<name>A0ABV5LRJ3_9ACTN</name>
<evidence type="ECO:0000313" key="1">
    <source>
        <dbReference type="EMBL" id="MFB9376705.1"/>
    </source>
</evidence>
<accession>A0ABV5LRJ3</accession>
<keyword evidence="2" id="KW-1185">Reference proteome</keyword>
<dbReference type="EMBL" id="JBHMDM010000004">
    <property type="protein sequence ID" value="MFB9376705.1"/>
    <property type="molecule type" value="Genomic_DNA"/>
</dbReference>
<evidence type="ECO:0000313" key="2">
    <source>
        <dbReference type="Proteomes" id="UP001589748"/>
    </source>
</evidence>
<gene>
    <name evidence="1" type="ORF">ACFFVI_06960</name>
</gene>
<dbReference type="RefSeq" id="WP_380135918.1">
    <property type="nucleotide sequence ID" value="NZ_JBHLUI010000003.1"/>
</dbReference>
<reference evidence="1 2" key="1">
    <citation type="submission" date="2024-09" db="EMBL/GenBank/DDBJ databases">
        <authorList>
            <person name="Sun Q."/>
            <person name="Mori K."/>
        </authorList>
    </citation>
    <scope>NUCLEOTIDE SEQUENCE [LARGE SCALE GENOMIC DNA]</scope>
    <source>
        <strain evidence="1 2">TISTR 1856</strain>
    </source>
</reference>